<sequence length="386" mass="41354">MAGLYGLARWLDVPALRAFAEAAMVGGLADWFAVTALFRRPLGLPIPHTAIIPTNKDRIADALADFLRAHFLTPQVVTRRMQGVDVAGAMGRFLAEPRAGGAAALRQGAAGLITDLLHSVPGDDLGRVLARGIQGQLARIDLAPLLGQALQAAMDNGRHRPLIDALLHKTGTLLESNEDILRAAIQQRASSLLRWTGLDETLANGILDGLYRLLAECIVNPDHPLRARAESALAQLAQDLRHDPATKARVAQMRDALLASPAMQGWLEGAWDRLRAALVAGLNDPQALLQGRMGQALAEFGAGLQTDARLRARANRYVRRLVAALAARHGAGMVTLVSATVRRWDAHTVANRIENAVGRDLQFIRVNGTLVGGLVGLALHLLGQIL</sequence>
<dbReference type="PANTHER" id="PTHR38442">
    <property type="entry name" value="INNER MEMBRANE PROTEIN-RELATED"/>
    <property type="match status" value="1"/>
</dbReference>
<evidence type="ECO:0000313" key="2">
    <source>
        <dbReference type="Proteomes" id="UP000753724"/>
    </source>
</evidence>
<dbReference type="InterPro" id="IPR016024">
    <property type="entry name" value="ARM-type_fold"/>
</dbReference>
<comment type="caution">
    <text evidence="1">The sequence shown here is derived from an EMBL/GenBank/DDBJ whole genome shotgun (WGS) entry which is preliminary data.</text>
</comment>
<proteinExistence type="predicted"/>
<accession>A0ABW9XHH8</accession>
<reference evidence="2" key="1">
    <citation type="submission" date="2020-01" db="EMBL/GenBank/DDBJ databases">
        <title>Sphingomonas sp. strain CSW-10.</title>
        <authorList>
            <person name="Chen W.-M."/>
        </authorList>
    </citation>
    <scope>NUCLEOTIDE SEQUENCE [LARGE SCALE GENOMIC DNA]</scope>
    <source>
        <strain evidence="2">FSY-8</strain>
    </source>
</reference>
<dbReference type="SUPFAM" id="SSF48371">
    <property type="entry name" value="ARM repeat"/>
    <property type="match status" value="1"/>
</dbReference>
<dbReference type="Proteomes" id="UP000753724">
    <property type="component" value="Unassembled WGS sequence"/>
</dbReference>
<dbReference type="Pfam" id="PF04286">
    <property type="entry name" value="DUF445"/>
    <property type="match status" value="1"/>
</dbReference>
<evidence type="ECO:0000313" key="1">
    <source>
        <dbReference type="EMBL" id="NBC38004.1"/>
    </source>
</evidence>
<name>A0ABW9XHH8_9SPHN</name>
<gene>
    <name evidence="1" type="ORF">GTZ99_15725</name>
</gene>
<dbReference type="EMBL" id="JAAAPO010000007">
    <property type="protein sequence ID" value="NBC38004.1"/>
    <property type="molecule type" value="Genomic_DNA"/>
</dbReference>
<dbReference type="InterPro" id="IPR007383">
    <property type="entry name" value="DUF445"/>
</dbReference>
<organism evidence="1 2">
    <name type="scientific">Novosphingobium ovatum</name>
    <dbReference type="NCBI Taxonomy" id="1908523"/>
    <lineage>
        <taxon>Bacteria</taxon>
        <taxon>Pseudomonadati</taxon>
        <taxon>Pseudomonadota</taxon>
        <taxon>Alphaproteobacteria</taxon>
        <taxon>Sphingomonadales</taxon>
        <taxon>Sphingomonadaceae</taxon>
        <taxon>Novosphingobium</taxon>
    </lineage>
</organism>
<protein>
    <submittedName>
        <fullName evidence="1">DUF445 family protein</fullName>
    </submittedName>
</protein>
<dbReference type="PANTHER" id="PTHR38442:SF1">
    <property type="entry name" value="INNER MEMBRANE PROTEIN"/>
    <property type="match status" value="1"/>
</dbReference>
<keyword evidence="2" id="KW-1185">Reference proteome</keyword>